<evidence type="ECO:0000256" key="2">
    <source>
        <dbReference type="ARBA" id="ARBA00010617"/>
    </source>
</evidence>
<feature type="binding site" description="axial binding residue" evidence="8">
    <location>
        <position position="387"/>
    </location>
    <ligand>
        <name>heme</name>
        <dbReference type="ChEBI" id="CHEBI:30413"/>
    </ligand>
    <ligandPart>
        <name>Fe</name>
        <dbReference type="ChEBI" id="CHEBI:18248"/>
    </ligandPart>
</feature>
<dbReference type="eggNOG" id="KOG0684">
    <property type="taxonomic scope" value="Eukaryota"/>
</dbReference>
<dbReference type="GO" id="GO:0004497">
    <property type="term" value="F:monooxygenase activity"/>
    <property type="evidence" value="ECO:0007669"/>
    <property type="project" value="InterPro"/>
</dbReference>
<organism evidence="10 11">
    <name type="scientific">Arthroderma otae (strain ATCC MYA-4605 / CBS 113480)</name>
    <name type="common">Microsporum canis</name>
    <dbReference type="NCBI Taxonomy" id="554155"/>
    <lineage>
        <taxon>Eukaryota</taxon>
        <taxon>Fungi</taxon>
        <taxon>Dikarya</taxon>
        <taxon>Ascomycota</taxon>
        <taxon>Pezizomycotina</taxon>
        <taxon>Eurotiomycetes</taxon>
        <taxon>Eurotiomycetidae</taxon>
        <taxon>Onygenales</taxon>
        <taxon>Arthrodermataceae</taxon>
        <taxon>Microsporum</taxon>
    </lineage>
</organism>
<comment type="cofactor">
    <cofactor evidence="1 8">
        <name>heme</name>
        <dbReference type="ChEBI" id="CHEBI:30413"/>
    </cofactor>
</comment>
<dbReference type="EMBL" id="DS995701">
    <property type="protein sequence ID" value="EEQ28132.1"/>
    <property type="molecule type" value="Genomic_DNA"/>
</dbReference>
<keyword evidence="6 8" id="KW-0408">Iron</keyword>
<keyword evidence="5" id="KW-0560">Oxidoreductase</keyword>
<gene>
    <name evidence="10" type="ORF">MCYG_01020</name>
</gene>
<evidence type="ECO:0000256" key="1">
    <source>
        <dbReference type="ARBA" id="ARBA00001971"/>
    </source>
</evidence>
<evidence type="ECO:0000256" key="6">
    <source>
        <dbReference type="ARBA" id="ARBA00023004"/>
    </source>
</evidence>
<keyword evidence="9" id="KW-1133">Transmembrane helix</keyword>
<feature type="transmembrane region" description="Helical" evidence="9">
    <location>
        <begin position="17"/>
        <end position="36"/>
    </location>
</feature>
<evidence type="ECO:0000256" key="7">
    <source>
        <dbReference type="ARBA" id="ARBA00023033"/>
    </source>
</evidence>
<dbReference type="InterPro" id="IPR001128">
    <property type="entry name" value="Cyt_P450"/>
</dbReference>
<keyword evidence="11" id="KW-1185">Reference proteome</keyword>
<dbReference type="PRINTS" id="PR00465">
    <property type="entry name" value="EP450IV"/>
</dbReference>
<dbReference type="HOGENOM" id="CLU_022195_8_0_1"/>
<dbReference type="STRING" id="554155.C5FE98"/>
<dbReference type="VEuPathDB" id="FungiDB:MCYG_01020"/>
<evidence type="ECO:0000313" key="10">
    <source>
        <dbReference type="EMBL" id="EEQ28132.1"/>
    </source>
</evidence>
<evidence type="ECO:0000256" key="3">
    <source>
        <dbReference type="ARBA" id="ARBA00022617"/>
    </source>
</evidence>
<dbReference type="SUPFAM" id="SSF48264">
    <property type="entry name" value="Cytochrome P450"/>
    <property type="match status" value="1"/>
</dbReference>
<dbReference type="CDD" id="cd11041">
    <property type="entry name" value="CYP503A1-like"/>
    <property type="match status" value="1"/>
</dbReference>
<dbReference type="RefSeq" id="XP_002850916.1">
    <property type="nucleotide sequence ID" value="XM_002850870.1"/>
</dbReference>
<comment type="similarity">
    <text evidence="2">Belongs to the cytochrome P450 family.</text>
</comment>
<dbReference type="OMA" id="AMGYHTQ"/>
<keyword evidence="3 8" id="KW-0349">Heme</keyword>
<accession>C5FE98</accession>
<evidence type="ECO:0000256" key="9">
    <source>
        <dbReference type="SAM" id="Phobius"/>
    </source>
</evidence>
<dbReference type="Gene3D" id="1.10.630.10">
    <property type="entry name" value="Cytochrome P450"/>
    <property type="match status" value="1"/>
</dbReference>
<keyword evidence="7" id="KW-0503">Monooxygenase</keyword>
<evidence type="ECO:0000313" key="11">
    <source>
        <dbReference type="Proteomes" id="UP000002035"/>
    </source>
</evidence>
<dbReference type="InterPro" id="IPR036396">
    <property type="entry name" value="Cyt_P450_sf"/>
</dbReference>
<protein>
    <recommendedName>
        <fullName evidence="12">Cytochrome P450</fullName>
    </recommendedName>
</protein>
<dbReference type="PANTHER" id="PTHR46206:SF1">
    <property type="entry name" value="P450, PUTATIVE (EUROFUNG)-RELATED"/>
    <property type="match status" value="1"/>
</dbReference>
<dbReference type="AlphaFoldDB" id="C5FE98"/>
<name>C5FE98_ARTOC</name>
<keyword evidence="4 8" id="KW-0479">Metal-binding</keyword>
<evidence type="ECO:0008006" key="12">
    <source>
        <dbReference type="Google" id="ProtNLM"/>
    </source>
</evidence>
<dbReference type="PANTHER" id="PTHR46206">
    <property type="entry name" value="CYTOCHROME P450"/>
    <property type="match status" value="1"/>
</dbReference>
<reference evidence="11" key="1">
    <citation type="journal article" date="2012" name="MBio">
        <title>Comparative genome analysis of Trichophyton rubrum and related dermatophytes reveals candidate genes involved in infection.</title>
        <authorList>
            <person name="Martinez D.A."/>
            <person name="Oliver B.G."/>
            <person name="Graeser Y."/>
            <person name="Goldberg J.M."/>
            <person name="Li W."/>
            <person name="Martinez-Rossi N.M."/>
            <person name="Monod M."/>
            <person name="Shelest E."/>
            <person name="Barton R.C."/>
            <person name="Birch E."/>
            <person name="Brakhage A.A."/>
            <person name="Chen Z."/>
            <person name="Gurr S.J."/>
            <person name="Heiman D."/>
            <person name="Heitman J."/>
            <person name="Kosti I."/>
            <person name="Rossi A."/>
            <person name="Saif S."/>
            <person name="Samalova M."/>
            <person name="Saunders C.W."/>
            <person name="Shea T."/>
            <person name="Summerbell R.C."/>
            <person name="Xu J."/>
            <person name="Young S."/>
            <person name="Zeng Q."/>
            <person name="Birren B.W."/>
            <person name="Cuomo C.A."/>
            <person name="White T.C."/>
        </authorList>
    </citation>
    <scope>NUCLEOTIDE SEQUENCE [LARGE SCALE GENOMIC DNA]</scope>
    <source>
        <strain evidence="11">ATCC MYA-4605 / CBS 113480</strain>
    </source>
</reference>
<dbReference type="GO" id="GO:0005506">
    <property type="term" value="F:iron ion binding"/>
    <property type="evidence" value="ECO:0007669"/>
    <property type="project" value="InterPro"/>
</dbReference>
<sequence length="443" mass="50427">MAAPGNFSVSHIIDYTIPYQTAALFIGVLALLILLIDHADLLLRAWPVRGLHCVSSQTLLKARFRQKMSTSELDDGLRNAYNTMAAMGYHTQVNCQTHLRAVLAYNQKRHFEWTKFNIEEILSPLLMIFSTSLVLGPKFSRDEELMGQITSHVLGIEVWRFSPTNRAFRSNDLVLREKLIPEMRRRIKMLRSGESASDDLTMLTVFLKFALKDGLLSEKESVDDEKQIGSLFMKMLFHIYEVWGPITPLLLAMLSRIMAAPEYVDDLREEISGALASAGGWESDFLAHTPKFESFVRETLRLNVAIQVSVSRLLHAPLKIKSMDMDIPKGSYIGIPMRYIHTDPEVYPDPMTFDGYRFYNPTSKTSTARATTASETFLSFGYGASVCPGRFIGVKAAQIAFSKFILDYDVRFTSKEQKFPPMIIYENTWIFPEMNVIAEARRR</sequence>
<dbReference type="Pfam" id="PF00067">
    <property type="entry name" value="p450"/>
    <property type="match status" value="1"/>
</dbReference>
<evidence type="ECO:0000256" key="8">
    <source>
        <dbReference type="PIRSR" id="PIRSR602403-1"/>
    </source>
</evidence>
<dbReference type="OrthoDB" id="1844152at2759"/>
<dbReference type="InterPro" id="IPR002403">
    <property type="entry name" value="Cyt_P450_E_grp-IV"/>
</dbReference>
<evidence type="ECO:0000256" key="5">
    <source>
        <dbReference type="ARBA" id="ARBA00023002"/>
    </source>
</evidence>
<dbReference type="GO" id="GO:0020037">
    <property type="term" value="F:heme binding"/>
    <property type="evidence" value="ECO:0007669"/>
    <property type="project" value="InterPro"/>
</dbReference>
<evidence type="ECO:0000256" key="4">
    <source>
        <dbReference type="ARBA" id="ARBA00022723"/>
    </source>
</evidence>
<dbReference type="GO" id="GO:0016705">
    <property type="term" value="F:oxidoreductase activity, acting on paired donors, with incorporation or reduction of molecular oxygen"/>
    <property type="evidence" value="ECO:0007669"/>
    <property type="project" value="InterPro"/>
</dbReference>
<dbReference type="GeneID" id="9228291"/>
<keyword evidence="9" id="KW-0812">Transmembrane</keyword>
<proteinExistence type="inferred from homology"/>
<keyword evidence="9" id="KW-0472">Membrane</keyword>
<dbReference type="Proteomes" id="UP000002035">
    <property type="component" value="Unassembled WGS sequence"/>
</dbReference>